<evidence type="ECO:0008006" key="2">
    <source>
        <dbReference type="Google" id="ProtNLM"/>
    </source>
</evidence>
<organism evidence="1">
    <name type="scientific">Haptolina ericina</name>
    <dbReference type="NCBI Taxonomy" id="156174"/>
    <lineage>
        <taxon>Eukaryota</taxon>
        <taxon>Haptista</taxon>
        <taxon>Haptophyta</taxon>
        <taxon>Prymnesiophyceae</taxon>
        <taxon>Prymnesiales</taxon>
        <taxon>Prymnesiaceae</taxon>
        <taxon>Haptolina</taxon>
    </lineage>
</organism>
<dbReference type="PANTHER" id="PTHR22925:SF3">
    <property type="entry name" value="GLYCOSYL HYDROLASE FAMILY PROTEIN 43"/>
    <property type="match status" value="1"/>
</dbReference>
<name>A0A7S3AW48_9EUKA</name>
<dbReference type="InterPro" id="IPR023296">
    <property type="entry name" value="Glyco_hydro_beta-prop_sf"/>
</dbReference>
<dbReference type="SUPFAM" id="SSF75005">
    <property type="entry name" value="Arabinanase/levansucrase/invertase"/>
    <property type="match status" value="1"/>
</dbReference>
<reference evidence="1" key="1">
    <citation type="submission" date="2021-01" db="EMBL/GenBank/DDBJ databases">
        <authorList>
            <person name="Corre E."/>
            <person name="Pelletier E."/>
            <person name="Niang G."/>
            <person name="Scheremetjew M."/>
            <person name="Finn R."/>
            <person name="Kale V."/>
            <person name="Holt S."/>
            <person name="Cochrane G."/>
            <person name="Meng A."/>
            <person name="Brown T."/>
            <person name="Cohen L."/>
        </authorList>
    </citation>
    <scope>NUCLEOTIDE SEQUENCE</scope>
    <source>
        <strain evidence="1">CCMP281</strain>
    </source>
</reference>
<accession>A0A7S3AW48</accession>
<protein>
    <recommendedName>
        <fullName evidence="2">Glycosyl hydrolase family 43</fullName>
    </recommendedName>
</protein>
<sequence length="357" mass="39610">MPSTRIQSGVLWVDSSGFPIRAHGGSVFEYHNIWYWYGADQYRPSNSTLRRKNSTANRVINVYSSADLRTWVYIGAAFKLSCAPQHVGSCYVDRPRVLHDRTSGNFVLWMKSTPSVAVAVSTSPHGPFSLLARLQPEPSPIGDIGAFYDPISQRGYLIYSIRVALSHPTANSRGSVSRSIRIVELTADLRGLGRVVHTFGYAREAPAPFVDRANRRYYLWTSRATGWRANAAELFTATSITGPWVSLGNPTKHPTSFDSQVSYILAVKKRSTRLEFIYLADRFEPYIAGPMCGAVLCESGRYIWLPIQFASRRGSTPLAGIAPISGNYRDSANLTVSWRDSWNLDDLVGRSIGSSVS</sequence>
<proteinExistence type="predicted"/>
<dbReference type="PANTHER" id="PTHR22925">
    <property type="entry name" value="GLYCOSYL HYDROLASE 43 FAMILY MEMBER"/>
    <property type="match status" value="1"/>
</dbReference>
<gene>
    <name evidence="1" type="ORF">HERI1096_LOCUS15694</name>
</gene>
<dbReference type="AlphaFoldDB" id="A0A7S3AW48"/>
<dbReference type="Gene3D" id="2.115.10.20">
    <property type="entry name" value="Glycosyl hydrolase domain, family 43"/>
    <property type="match status" value="1"/>
</dbReference>
<evidence type="ECO:0000313" key="1">
    <source>
        <dbReference type="EMBL" id="CAE0115009.1"/>
    </source>
</evidence>
<dbReference type="EMBL" id="HBHX01028112">
    <property type="protein sequence ID" value="CAE0115009.1"/>
    <property type="molecule type" value="Transcribed_RNA"/>
</dbReference>